<dbReference type="EMBL" id="RCBY01000476">
    <property type="protein sequence ID" value="RQH18240.1"/>
    <property type="molecule type" value="Genomic_DNA"/>
</dbReference>
<name>A0A3N6N1G9_9CYAN</name>
<dbReference type="InterPro" id="IPR017850">
    <property type="entry name" value="Alkaline_phosphatase_core_sf"/>
</dbReference>
<comment type="caution">
    <text evidence="3">The sequence shown here is derived from an EMBL/GenBank/DDBJ whole genome shotgun (WGS) entry which is preliminary data.</text>
</comment>
<dbReference type="OrthoDB" id="279611at2"/>
<feature type="domain" description="Sulfatase N-terminal" evidence="2">
    <location>
        <begin position="45"/>
        <end position="431"/>
    </location>
</feature>
<sequence>MIKALDAFQQRWPQEASTPSISSDTIEGAVDASEQTLPQETTSPPNILVIMTDDVGWFNLSAYNDGMMGYRTPNIDSIAEGGIRFTDAYAENSCTAGRAAFITGQSPGRTGLTKVGLPGSGLGLSTEDITLAEILKEQGYATGQFGKNHLGDRDEFLPTNHGFEEFYGNLYHLNSEEEPENADYPGGPDGDYVKKYGPKGVLHSYDTRVEGAPKTVAEAKERHDSLVPEHPCIYDESLPRYKKQVSYVVDEDGPKSKILTKGPVGHQVICNTGALSSSRMPTVDEEFQDAAVDFMEKAVHNNKPFFVWLNPSRMHVYTHLKPESEGVTGQGLFADGMVENDLMVGELLDELDELGVADNTIVIYTADNGAQFYKWPDGGTIPFHGEKNTNWEGGFRVPFLVRWPARWKGGVVSNDIISMTDWLPTLASATGAEELQDVKTQLLNPCLEEEAPTDGTCDGTELPVVYEANGRDFHPLHLDGYNFLPRLDYLDRINPSKLEKLRRKNPAIAELPVEAPRHEMFYLTDDAYPSALRYDDWKLIFSEQREKGAKVWSEPFIKLRIPIVLNLRRDPFERAPGESSYYDIWKTNHAFVIPPSQYYVGKFLDTFRDYPPRQVPASFTIDGQLQELLDDLENMNLED</sequence>
<dbReference type="PANTHER" id="PTHR43751">
    <property type="entry name" value="SULFATASE"/>
    <property type="match status" value="1"/>
</dbReference>
<dbReference type="Gene3D" id="3.40.720.10">
    <property type="entry name" value="Alkaline Phosphatase, subunit A"/>
    <property type="match status" value="1"/>
</dbReference>
<organism evidence="3 4">
    <name type="scientific">Okeania hirsuta</name>
    <dbReference type="NCBI Taxonomy" id="1458930"/>
    <lineage>
        <taxon>Bacteria</taxon>
        <taxon>Bacillati</taxon>
        <taxon>Cyanobacteriota</taxon>
        <taxon>Cyanophyceae</taxon>
        <taxon>Oscillatoriophycideae</taxon>
        <taxon>Oscillatoriales</taxon>
        <taxon>Microcoleaceae</taxon>
        <taxon>Okeania</taxon>
    </lineage>
</organism>
<dbReference type="CDD" id="cd16142">
    <property type="entry name" value="ARS_like"/>
    <property type="match status" value="1"/>
</dbReference>
<accession>A0A3N6N1G9</accession>
<evidence type="ECO:0000259" key="2">
    <source>
        <dbReference type="Pfam" id="PF00884"/>
    </source>
</evidence>
<evidence type="ECO:0000313" key="4">
    <source>
        <dbReference type="Proteomes" id="UP000269154"/>
    </source>
</evidence>
<dbReference type="AlphaFoldDB" id="A0A3N6N1G9"/>
<dbReference type="InterPro" id="IPR052701">
    <property type="entry name" value="GAG_Ulvan_Degrading_Sulfatases"/>
</dbReference>
<evidence type="ECO:0000313" key="3">
    <source>
        <dbReference type="EMBL" id="RQH18240.1"/>
    </source>
</evidence>
<feature type="compositionally biased region" description="Polar residues" evidence="1">
    <location>
        <begin position="11"/>
        <end position="25"/>
    </location>
</feature>
<keyword evidence="4" id="KW-1185">Reference proteome</keyword>
<dbReference type="PANTHER" id="PTHR43751:SF2">
    <property type="entry name" value="SULFATASE N-TERMINAL DOMAIN-CONTAINING PROTEIN"/>
    <property type="match status" value="1"/>
</dbReference>
<gene>
    <name evidence="3" type="ORF">D5R40_32995</name>
</gene>
<dbReference type="InterPro" id="IPR000917">
    <property type="entry name" value="Sulfatase_N"/>
</dbReference>
<proteinExistence type="predicted"/>
<reference evidence="3 4" key="1">
    <citation type="journal article" date="2018" name="ACS Chem. Biol.">
        <title>Ketoreductase domain dysfunction expands chemodiversity: malyngamide biosynthesis in the cyanobacterium Okeania hirsuta.</title>
        <authorList>
            <person name="Moss N.A."/>
            <person name="Leao T."/>
            <person name="Rankin M."/>
            <person name="McCullough T.M."/>
            <person name="Qu P."/>
            <person name="Korobeynikov A."/>
            <person name="Smith J.L."/>
            <person name="Gerwick L."/>
            <person name="Gerwick W.H."/>
        </authorList>
    </citation>
    <scope>NUCLEOTIDE SEQUENCE [LARGE SCALE GENOMIC DNA]</scope>
    <source>
        <strain evidence="3 4">PAB10Feb10-1</strain>
    </source>
</reference>
<protein>
    <submittedName>
        <fullName evidence="3">Arylsulfatase</fullName>
    </submittedName>
</protein>
<dbReference type="Proteomes" id="UP000269154">
    <property type="component" value="Unassembled WGS sequence"/>
</dbReference>
<dbReference type="SUPFAM" id="SSF53649">
    <property type="entry name" value="Alkaline phosphatase-like"/>
    <property type="match status" value="1"/>
</dbReference>
<dbReference type="Pfam" id="PF00884">
    <property type="entry name" value="Sulfatase"/>
    <property type="match status" value="1"/>
</dbReference>
<feature type="region of interest" description="Disordered" evidence="1">
    <location>
        <begin position="1"/>
        <end position="26"/>
    </location>
</feature>
<evidence type="ECO:0000256" key="1">
    <source>
        <dbReference type="SAM" id="MobiDB-lite"/>
    </source>
</evidence>